<comment type="caution">
    <text evidence="1">The sequence shown here is derived from an EMBL/GenBank/DDBJ whole genome shotgun (WGS) entry which is preliminary data.</text>
</comment>
<name>A0A9W6KSB1_9ACTN</name>
<keyword evidence="2" id="KW-1185">Reference proteome</keyword>
<reference evidence="1" key="2">
    <citation type="submission" date="2023-01" db="EMBL/GenBank/DDBJ databases">
        <authorList>
            <person name="Sun Q."/>
            <person name="Evtushenko L."/>
        </authorList>
    </citation>
    <scope>NUCLEOTIDE SEQUENCE</scope>
    <source>
        <strain evidence="1">VKM Ac-1321</strain>
    </source>
</reference>
<dbReference type="AlphaFoldDB" id="A0A9W6KSB1"/>
<gene>
    <name evidence="1" type="ORF">GCM10017581_080560</name>
</gene>
<dbReference type="RefSeq" id="WP_261961233.1">
    <property type="nucleotide sequence ID" value="NZ_BAAAXA010000001.1"/>
</dbReference>
<reference evidence="1" key="1">
    <citation type="journal article" date="2014" name="Int. J. Syst. Evol. Microbiol.">
        <title>Complete genome sequence of Corynebacterium casei LMG S-19264T (=DSM 44701T), isolated from a smear-ripened cheese.</title>
        <authorList>
            <consortium name="US DOE Joint Genome Institute (JGI-PGF)"/>
            <person name="Walter F."/>
            <person name="Albersmeier A."/>
            <person name="Kalinowski J."/>
            <person name="Ruckert C."/>
        </authorList>
    </citation>
    <scope>NUCLEOTIDE SEQUENCE</scope>
    <source>
        <strain evidence="1">VKM Ac-1321</strain>
    </source>
</reference>
<evidence type="ECO:0000313" key="1">
    <source>
        <dbReference type="EMBL" id="GLL06307.1"/>
    </source>
</evidence>
<proteinExistence type="predicted"/>
<sequence>MTDDSSPDDTDWNRIRLNTRRVTSDPSLVFQAIERDPANLHVTEASRPRAFQLIHALAEEAGERGHRLGVNTKTKHPRLYLQVGDLRRAVTLHEEYDKIRHEPTPEETRRLRRRPWEHVPEYDHVPSGRLRLEIAKAGYNEHHSWTDDKRSALEPRLPRILREVEAAVAADQEARLEARRQHEAYLAEQQRKDEERQRLWQAALDEARPKAVEATRRRVFRAAYDAWAAAAEIRAFCNALEQATSPDDDPATVRNRAAWTTWGRAAADRIDPTAGGAGLTAVPFDTTPGPDELRPFIGSWSPLEPRVEYRYE</sequence>
<accession>A0A9W6KSB1</accession>
<dbReference type="Proteomes" id="UP001143480">
    <property type="component" value="Unassembled WGS sequence"/>
</dbReference>
<protein>
    <submittedName>
        <fullName evidence="1">Uncharacterized protein</fullName>
    </submittedName>
</protein>
<dbReference type="EMBL" id="BSFP01000071">
    <property type="protein sequence ID" value="GLL06307.1"/>
    <property type="molecule type" value="Genomic_DNA"/>
</dbReference>
<organism evidence="1 2">
    <name type="scientific">Dactylosporangium matsuzakiense</name>
    <dbReference type="NCBI Taxonomy" id="53360"/>
    <lineage>
        <taxon>Bacteria</taxon>
        <taxon>Bacillati</taxon>
        <taxon>Actinomycetota</taxon>
        <taxon>Actinomycetes</taxon>
        <taxon>Micromonosporales</taxon>
        <taxon>Micromonosporaceae</taxon>
        <taxon>Dactylosporangium</taxon>
    </lineage>
</organism>
<evidence type="ECO:0000313" key="2">
    <source>
        <dbReference type="Proteomes" id="UP001143480"/>
    </source>
</evidence>